<gene>
    <name evidence="6" type="ORF">A7985_14045</name>
</gene>
<dbReference type="Pfam" id="PF07676">
    <property type="entry name" value="PD40"/>
    <property type="match status" value="1"/>
</dbReference>
<evidence type="ECO:0000256" key="3">
    <source>
        <dbReference type="PROSITE-ProRule" id="PRU01091"/>
    </source>
</evidence>
<evidence type="ECO:0000256" key="2">
    <source>
        <dbReference type="ARBA" id="ARBA00023125"/>
    </source>
</evidence>
<dbReference type="EMBL" id="MAUJ01000004">
    <property type="protein sequence ID" value="OCQ20911.1"/>
    <property type="molecule type" value="Genomic_DNA"/>
</dbReference>
<reference evidence="7" key="1">
    <citation type="submission" date="2016-07" db="EMBL/GenBank/DDBJ databases">
        <authorList>
            <person name="Florea S."/>
            <person name="Webb J.S."/>
            <person name="Jaromczyk J."/>
            <person name="Schardl C.L."/>
        </authorList>
    </citation>
    <scope>NUCLEOTIDE SEQUENCE [LARGE SCALE GENOMIC DNA]</scope>
    <source>
        <strain evidence="7">IPB1</strain>
    </source>
</reference>
<evidence type="ECO:0000313" key="6">
    <source>
        <dbReference type="EMBL" id="OCQ20911.1"/>
    </source>
</evidence>
<dbReference type="CDD" id="cd00383">
    <property type="entry name" value="trans_reg_C"/>
    <property type="match status" value="1"/>
</dbReference>
<dbReference type="PANTHER" id="PTHR36842">
    <property type="entry name" value="PROTEIN TOLB HOMOLOG"/>
    <property type="match status" value="1"/>
</dbReference>
<dbReference type="InterPro" id="IPR016032">
    <property type="entry name" value="Sig_transdc_resp-reg_C-effctor"/>
</dbReference>
<keyword evidence="4" id="KW-1133">Transmembrane helix</keyword>
<keyword evidence="4" id="KW-0472">Membrane</keyword>
<keyword evidence="4" id="KW-0812">Transmembrane</keyword>
<organism evidence="6 7">
    <name type="scientific">Pseudoalteromonas luteoviolacea</name>
    <dbReference type="NCBI Taxonomy" id="43657"/>
    <lineage>
        <taxon>Bacteria</taxon>
        <taxon>Pseudomonadati</taxon>
        <taxon>Pseudomonadota</taxon>
        <taxon>Gammaproteobacteria</taxon>
        <taxon>Alteromonadales</taxon>
        <taxon>Pseudoalteromonadaceae</taxon>
        <taxon>Pseudoalteromonas</taxon>
    </lineage>
</organism>
<dbReference type="Gene3D" id="1.10.10.10">
    <property type="entry name" value="Winged helix-like DNA-binding domain superfamily/Winged helix DNA-binding domain"/>
    <property type="match status" value="1"/>
</dbReference>
<sequence>MINQRIEEASNEVQLADNRVCFNSGRVENGRGEQRLEPLPLAFLNYLISRAGEVVSRQELLEHVWCNRQVTDDAIRRVVKKVRVALGDDAKEPKFIKTIPLQGYQFVGDATVPNEKPDMPRIFQGRSWWTLCSVALIALIIAVLFVFKNEEPAHFGAVVTPLTEISGSEMGGEYNAQTNTLVFMYRGSNREPFSLYAKDLNRDLLYRLSEDDGAYHTISMSPDGSQILYQRDKGDGYQVFIADYVEGVLRHPRRLDIPQQKLALQGWSADGKEILYHAYVMSENQSHKASSKAIFSYSLENNISRQITFPLSKGRGDVLARESADGQYLAVVRNQQLRQYRLLVFAQHDGKLLHETLLGFEASNLVWSQEQPNSLLLSSFKGQLARFDVERGLLTVSEQVTPGLNDVFGECGKDCLLMRRHGMNYRDIVSTPNPFQSSSVPPVMLKIASEQVEWSPIYSHDGSAIFYLSRDQRYSYLYRLRHEGPDAGEKTLLHRFDTLDAINGLQTSADGKYLLGRREERLFMYDIHNRQFKWLTGDDEQIVYANWSADSHYIYFSRVEQHSYKLLRYSLATSQIERVQDNALARIEDESGQVFVLKDDFWLSRLQADGTELALVQLPRLPELTIIVRDNALYWADKQSLIVHLNKLDLHTMQRRAFALSHNEWTFNFDLHPKLTSVIYSKELLAASDLVKVAGRE</sequence>
<comment type="similarity">
    <text evidence="1">Belongs to the TolB family.</text>
</comment>
<dbReference type="PANTHER" id="PTHR36842:SF1">
    <property type="entry name" value="PROTEIN TOLB"/>
    <property type="match status" value="1"/>
</dbReference>
<evidence type="ECO:0000313" key="7">
    <source>
        <dbReference type="Proteomes" id="UP000093366"/>
    </source>
</evidence>
<dbReference type="GO" id="GO:0003677">
    <property type="term" value="F:DNA binding"/>
    <property type="evidence" value="ECO:0007669"/>
    <property type="project" value="UniProtKB-UniRule"/>
</dbReference>
<dbReference type="OrthoDB" id="8430416at2"/>
<dbReference type="RefSeq" id="WP_065791107.1">
    <property type="nucleotide sequence ID" value="NZ_MAUJ01000004.1"/>
</dbReference>
<dbReference type="SMART" id="SM00862">
    <property type="entry name" value="Trans_reg_C"/>
    <property type="match status" value="1"/>
</dbReference>
<dbReference type="InterPro" id="IPR011042">
    <property type="entry name" value="6-blade_b-propeller_TolB-like"/>
</dbReference>
<dbReference type="AlphaFoldDB" id="A0A1C0TPN6"/>
<dbReference type="GO" id="GO:0000160">
    <property type="term" value="P:phosphorelay signal transduction system"/>
    <property type="evidence" value="ECO:0007669"/>
    <property type="project" value="InterPro"/>
</dbReference>
<name>A0A1C0TPN6_9GAMM</name>
<dbReference type="Pfam" id="PF00486">
    <property type="entry name" value="Trans_reg_C"/>
    <property type="match status" value="1"/>
</dbReference>
<accession>A0A1C0TPN6</accession>
<dbReference type="InterPro" id="IPR001867">
    <property type="entry name" value="OmpR/PhoB-type_DNA-bd"/>
</dbReference>
<evidence type="ECO:0000259" key="5">
    <source>
        <dbReference type="PROSITE" id="PS51755"/>
    </source>
</evidence>
<feature type="transmembrane region" description="Helical" evidence="4">
    <location>
        <begin position="128"/>
        <end position="147"/>
    </location>
</feature>
<dbReference type="SUPFAM" id="SSF46894">
    <property type="entry name" value="C-terminal effector domain of the bipartite response regulators"/>
    <property type="match status" value="1"/>
</dbReference>
<dbReference type="InterPro" id="IPR011659">
    <property type="entry name" value="WD40"/>
</dbReference>
<protein>
    <recommendedName>
        <fullName evidence="5">OmpR/PhoB-type domain-containing protein</fullName>
    </recommendedName>
</protein>
<dbReference type="SUPFAM" id="SSF82171">
    <property type="entry name" value="DPP6 N-terminal domain-like"/>
    <property type="match status" value="2"/>
</dbReference>
<evidence type="ECO:0000256" key="4">
    <source>
        <dbReference type="SAM" id="Phobius"/>
    </source>
</evidence>
<dbReference type="Gene3D" id="2.120.10.30">
    <property type="entry name" value="TolB, C-terminal domain"/>
    <property type="match status" value="2"/>
</dbReference>
<dbReference type="GO" id="GO:0006355">
    <property type="term" value="P:regulation of DNA-templated transcription"/>
    <property type="evidence" value="ECO:0007669"/>
    <property type="project" value="InterPro"/>
</dbReference>
<dbReference type="InterPro" id="IPR036388">
    <property type="entry name" value="WH-like_DNA-bd_sf"/>
</dbReference>
<evidence type="ECO:0000256" key="1">
    <source>
        <dbReference type="ARBA" id="ARBA00009820"/>
    </source>
</evidence>
<dbReference type="Proteomes" id="UP000093366">
    <property type="component" value="Unassembled WGS sequence"/>
</dbReference>
<proteinExistence type="inferred from homology"/>
<feature type="domain" description="OmpR/PhoB-type" evidence="5">
    <location>
        <begin position="10"/>
        <end position="108"/>
    </location>
</feature>
<feature type="DNA-binding region" description="OmpR/PhoB-type" evidence="3">
    <location>
        <begin position="10"/>
        <end position="108"/>
    </location>
</feature>
<comment type="caution">
    <text evidence="6">The sequence shown here is derived from an EMBL/GenBank/DDBJ whole genome shotgun (WGS) entry which is preliminary data.</text>
</comment>
<keyword evidence="2 3" id="KW-0238">DNA-binding</keyword>
<dbReference type="PROSITE" id="PS51755">
    <property type="entry name" value="OMPR_PHOB"/>
    <property type="match status" value="1"/>
</dbReference>